<protein>
    <submittedName>
        <fullName evidence="5">NUDIX hydrolase</fullName>
    </submittedName>
</protein>
<dbReference type="EMBL" id="JARAWN010000662">
    <property type="protein sequence ID" value="MDX3136761.1"/>
    <property type="molecule type" value="Genomic_DNA"/>
</dbReference>
<dbReference type="PROSITE" id="PS00893">
    <property type="entry name" value="NUDIX_BOX"/>
    <property type="match status" value="1"/>
</dbReference>
<comment type="similarity">
    <text evidence="1 3">Belongs to the Nudix hydrolase family.</text>
</comment>
<dbReference type="CDD" id="cd03673">
    <property type="entry name" value="NUDIX_Ap6A_hydrolase"/>
    <property type="match status" value="1"/>
</dbReference>
<gene>
    <name evidence="5" type="ORF">PV367_44805</name>
</gene>
<dbReference type="GO" id="GO:0006754">
    <property type="term" value="P:ATP biosynthetic process"/>
    <property type="evidence" value="ECO:0007669"/>
    <property type="project" value="TreeGrafter"/>
</dbReference>
<dbReference type="GO" id="GO:0004081">
    <property type="term" value="F:bis(5'-nucleosyl)-tetraphosphatase (asymmetrical) activity"/>
    <property type="evidence" value="ECO:0007669"/>
    <property type="project" value="TreeGrafter"/>
</dbReference>
<name>A0AAJ2Q0S4_9ACTN</name>
<dbReference type="InterPro" id="IPR051325">
    <property type="entry name" value="Nudix_hydrolase_domain"/>
</dbReference>
<keyword evidence="2 3" id="KW-0378">Hydrolase</keyword>
<evidence type="ECO:0000259" key="4">
    <source>
        <dbReference type="PROSITE" id="PS51462"/>
    </source>
</evidence>
<dbReference type="RefSeq" id="WP_319067737.1">
    <property type="nucleotide sequence ID" value="NZ_CP107841.1"/>
</dbReference>
<evidence type="ECO:0000313" key="6">
    <source>
        <dbReference type="Proteomes" id="UP001273589"/>
    </source>
</evidence>
<evidence type="ECO:0000313" key="5">
    <source>
        <dbReference type="EMBL" id="MDX3136761.1"/>
    </source>
</evidence>
<dbReference type="InterPro" id="IPR020476">
    <property type="entry name" value="Nudix_hydrolase"/>
</dbReference>
<dbReference type="PROSITE" id="PS51462">
    <property type="entry name" value="NUDIX"/>
    <property type="match status" value="1"/>
</dbReference>
<dbReference type="AlphaFoldDB" id="A0AAJ2Q0S4"/>
<dbReference type="PANTHER" id="PTHR21340">
    <property type="entry name" value="DIADENOSINE 5,5-P1,P4-TETRAPHOSPHATE PYROPHOSPHOHYDROLASE MUTT"/>
    <property type="match status" value="1"/>
</dbReference>
<dbReference type="SUPFAM" id="SSF55811">
    <property type="entry name" value="Nudix"/>
    <property type="match status" value="1"/>
</dbReference>
<dbReference type="Pfam" id="PF00293">
    <property type="entry name" value="NUDIX"/>
    <property type="match status" value="1"/>
</dbReference>
<dbReference type="Proteomes" id="UP001273589">
    <property type="component" value="Unassembled WGS sequence"/>
</dbReference>
<accession>A0AAJ2Q0S4</accession>
<reference evidence="5" key="1">
    <citation type="journal article" date="2023" name="Microb. Genom.">
        <title>Mesoterricola silvestris gen. nov., sp. nov., Mesoterricola sediminis sp. nov., Geothrix oryzae sp. nov., Geothrix edaphica sp. nov., Geothrix rubra sp. nov., and Geothrix limicola sp. nov., six novel members of Acidobacteriota isolated from soils.</title>
        <authorList>
            <person name="Weisberg A.J."/>
            <person name="Pearce E."/>
            <person name="Kramer C.G."/>
            <person name="Chang J.H."/>
            <person name="Clarke C.R."/>
        </authorList>
    </citation>
    <scope>NUCLEOTIDE SEQUENCE</scope>
    <source>
        <strain evidence="5">ND06-05F</strain>
    </source>
</reference>
<dbReference type="GO" id="GO:0006167">
    <property type="term" value="P:AMP biosynthetic process"/>
    <property type="evidence" value="ECO:0007669"/>
    <property type="project" value="TreeGrafter"/>
</dbReference>
<evidence type="ECO:0000256" key="3">
    <source>
        <dbReference type="RuleBase" id="RU003476"/>
    </source>
</evidence>
<evidence type="ECO:0000256" key="2">
    <source>
        <dbReference type="ARBA" id="ARBA00022801"/>
    </source>
</evidence>
<comment type="caution">
    <text evidence="5">The sequence shown here is derived from an EMBL/GenBank/DDBJ whole genome shotgun (WGS) entry which is preliminary data.</text>
</comment>
<dbReference type="PRINTS" id="PR00502">
    <property type="entry name" value="NUDIXFAMILY"/>
</dbReference>
<dbReference type="GeneID" id="89656249"/>
<dbReference type="Gene3D" id="3.90.79.10">
    <property type="entry name" value="Nucleoside Triphosphate Pyrophosphohydrolase"/>
    <property type="match status" value="1"/>
</dbReference>
<dbReference type="PANTHER" id="PTHR21340:SF0">
    <property type="entry name" value="BIS(5'-NUCLEOSYL)-TETRAPHOSPHATASE [ASYMMETRICAL]"/>
    <property type="match status" value="1"/>
</dbReference>
<sequence>MDITPLVRAAGCALWRRSPSGGGIELALVYRPKWSDWSLPKGKLKRGEEARDGALREVLEETGMECALGPELPTVHYTDAQGRPKQVRYWAAEATSGAFAPNREVSRLLWLSPEAAEQRLTHERDRTMVSSLLEALHKAGTGHQ</sequence>
<dbReference type="InterPro" id="IPR020084">
    <property type="entry name" value="NUDIX_hydrolase_CS"/>
</dbReference>
<organism evidence="5 6">
    <name type="scientific">Streptomyces europaeiscabiei</name>
    <dbReference type="NCBI Taxonomy" id="146819"/>
    <lineage>
        <taxon>Bacteria</taxon>
        <taxon>Bacillati</taxon>
        <taxon>Actinomycetota</taxon>
        <taxon>Actinomycetes</taxon>
        <taxon>Kitasatosporales</taxon>
        <taxon>Streptomycetaceae</taxon>
        <taxon>Streptomyces</taxon>
    </lineage>
</organism>
<evidence type="ECO:0000256" key="1">
    <source>
        <dbReference type="ARBA" id="ARBA00005582"/>
    </source>
</evidence>
<feature type="domain" description="Nudix hydrolase" evidence="4">
    <location>
        <begin position="5"/>
        <end position="134"/>
    </location>
</feature>
<proteinExistence type="inferred from homology"/>
<dbReference type="InterPro" id="IPR015797">
    <property type="entry name" value="NUDIX_hydrolase-like_dom_sf"/>
</dbReference>
<dbReference type="InterPro" id="IPR000086">
    <property type="entry name" value="NUDIX_hydrolase_dom"/>
</dbReference>